<dbReference type="EMBL" id="CAUYUJ010008191">
    <property type="protein sequence ID" value="CAK0823125.1"/>
    <property type="molecule type" value="Genomic_DNA"/>
</dbReference>
<evidence type="ECO:0000313" key="3">
    <source>
        <dbReference type="Proteomes" id="UP001189429"/>
    </source>
</evidence>
<accession>A0ABN9RXE0</accession>
<evidence type="ECO:0000256" key="1">
    <source>
        <dbReference type="SAM" id="MobiDB-lite"/>
    </source>
</evidence>
<feature type="compositionally biased region" description="Basic residues" evidence="1">
    <location>
        <begin position="351"/>
        <end position="364"/>
    </location>
</feature>
<dbReference type="Proteomes" id="UP001189429">
    <property type="component" value="Unassembled WGS sequence"/>
</dbReference>
<organism evidence="2 3">
    <name type="scientific">Prorocentrum cordatum</name>
    <dbReference type="NCBI Taxonomy" id="2364126"/>
    <lineage>
        <taxon>Eukaryota</taxon>
        <taxon>Sar</taxon>
        <taxon>Alveolata</taxon>
        <taxon>Dinophyceae</taxon>
        <taxon>Prorocentrales</taxon>
        <taxon>Prorocentraceae</taxon>
        <taxon>Prorocentrum</taxon>
    </lineage>
</organism>
<sequence length="364" mass="41020">MVGVCKKPASAPLQPLPGYAGTHLTNWVCGGNPTWFRNAPALVVALNGVSDITHGIKRCQHYRYRTMYMCNLYAAAHGHVNTCGVSDLRGGILFVSAGRAFALKFLEYHGCLLFRGFPPSWSASWSCKQQLNDAMCMQEFEPIGQHLNIAIGGDLCDGVLAKHIAHFHESVMWEDTHTHGLFMVVDPASQDIVAVSEQVQPENNEVLNKALDMVLPLYPRCNALIMDRACSFMPSAQKRCDFDQLKYCSVDKFHARGHAATCPCNPLKALRLKRRVNTINTAAAEQLFSWFRVYARTLNEMRRSRHKFSAMYFCRKRNELVDARGTDHLKKHKLIAPKKQKKGKYPCSPKIAKKPAVMKKARKR</sequence>
<reference evidence="2" key="1">
    <citation type="submission" date="2023-10" db="EMBL/GenBank/DDBJ databases">
        <authorList>
            <person name="Chen Y."/>
            <person name="Shah S."/>
            <person name="Dougan E. K."/>
            <person name="Thang M."/>
            <person name="Chan C."/>
        </authorList>
    </citation>
    <scope>NUCLEOTIDE SEQUENCE [LARGE SCALE GENOMIC DNA]</scope>
</reference>
<name>A0ABN9RXE0_9DINO</name>
<proteinExistence type="predicted"/>
<gene>
    <name evidence="2" type="ORF">PCOR1329_LOCUS23966</name>
</gene>
<comment type="caution">
    <text evidence="2">The sequence shown here is derived from an EMBL/GenBank/DDBJ whole genome shotgun (WGS) entry which is preliminary data.</text>
</comment>
<feature type="region of interest" description="Disordered" evidence="1">
    <location>
        <begin position="338"/>
        <end position="364"/>
    </location>
</feature>
<evidence type="ECO:0000313" key="2">
    <source>
        <dbReference type="EMBL" id="CAK0823125.1"/>
    </source>
</evidence>
<protein>
    <submittedName>
        <fullName evidence="2">Uncharacterized protein</fullName>
    </submittedName>
</protein>
<keyword evidence="3" id="KW-1185">Reference proteome</keyword>